<proteinExistence type="predicted"/>
<dbReference type="SUPFAM" id="SSF55729">
    <property type="entry name" value="Acyl-CoA N-acyltransferases (Nat)"/>
    <property type="match status" value="1"/>
</dbReference>
<comment type="caution">
    <text evidence="1">The sequence shown here is derived from an EMBL/GenBank/DDBJ whole genome shotgun (WGS) entry which is preliminary data.</text>
</comment>
<gene>
    <name evidence="1" type="ORF">Pla100_34030</name>
</gene>
<evidence type="ECO:0000313" key="2">
    <source>
        <dbReference type="Proteomes" id="UP000316213"/>
    </source>
</evidence>
<dbReference type="EMBL" id="SJPM01000006">
    <property type="protein sequence ID" value="TWT95761.1"/>
    <property type="molecule type" value="Genomic_DNA"/>
</dbReference>
<dbReference type="OrthoDB" id="334507at2"/>
<keyword evidence="2" id="KW-1185">Reference proteome</keyword>
<name>A0A5C6A9N8_9BACT</name>
<dbReference type="Proteomes" id="UP000316213">
    <property type="component" value="Unassembled WGS sequence"/>
</dbReference>
<sequence>MNDNLNPGDYLYVRALEWEGTWPKDVGSWGRTISRILVAEGTPTATDFALGEKVDEDLPPAPRYPRGRLKTVGGFIAITSTSEAVSIVDSTEQPVSVSIELTDSWADPSGEIQRPFEGQRVFDQTHAVSLDGYDALLDRFRFHNWWANWGDAEQRGWMPSAYLDAYAFEGSAIFSPSQLQLLTTQTSSLKGMQEEVFVFDIPHFPRVFLFEIRNEQSDKVAWCYVKDLGGRMLIYELFVLPSFRRQGHASRLVDMIRGYALGAKLAISVPYSDSKESAPETFPAIARIAAQLGIQFETPQSRYDCYFGIQGAKGSESPVHNNFAPTRPKVALCDVQSFAVESRLIDSTSEPPVRSNLEQLNRRRFELIQKKNRAGLTRDEFQEFTSLQLEVFDRIRRSSPDLPSPQLDEIQRLLEEKAGSDDETKREGEQ</sequence>
<evidence type="ECO:0000313" key="1">
    <source>
        <dbReference type="EMBL" id="TWT95761.1"/>
    </source>
</evidence>
<dbReference type="CDD" id="cd04301">
    <property type="entry name" value="NAT_SF"/>
    <property type="match status" value="1"/>
</dbReference>
<protein>
    <recommendedName>
        <fullName evidence="3">N-acetyltransferase domain-containing protein</fullName>
    </recommendedName>
</protein>
<evidence type="ECO:0008006" key="3">
    <source>
        <dbReference type="Google" id="ProtNLM"/>
    </source>
</evidence>
<dbReference type="RefSeq" id="WP_146578770.1">
    <property type="nucleotide sequence ID" value="NZ_SJPM01000006.1"/>
</dbReference>
<dbReference type="AlphaFoldDB" id="A0A5C6A9N8"/>
<dbReference type="InterPro" id="IPR016181">
    <property type="entry name" value="Acyl_CoA_acyltransferase"/>
</dbReference>
<reference evidence="1 2" key="1">
    <citation type="submission" date="2019-02" db="EMBL/GenBank/DDBJ databases">
        <title>Deep-cultivation of Planctomycetes and their phenomic and genomic characterization uncovers novel biology.</title>
        <authorList>
            <person name="Wiegand S."/>
            <person name="Jogler M."/>
            <person name="Boedeker C."/>
            <person name="Pinto D."/>
            <person name="Vollmers J."/>
            <person name="Rivas-Marin E."/>
            <person name="Kohn T."/>
            <person name="Peeters S.H."/>
            <person name="Heuer A."/>
            <person name="Rast P."/>
            <person name="Oberbeckmann S."/>
            <person name="Bunk B."/>
            <person name="Jeske O."/>
            <person name="Meyerdierks A."/>
            <person name="Storesund J.E."/>
            <person name="Kallscheuer N."/>
            <person name="Luecker S."/>
            <person name="Lage O.M."/>
            <person name="Pohl T."/>
            <person name="Merkel B.J."/>
            <person name="Hornburger P."/>
            <person name="Mueller R.-W."/>
            <person name="Bruemmer F."/>
            <person name="Labrenz M."/>
            <person name="Spormann A.M."/>
            <person name="Op Den Camp H."/>
            <person name="Overmann J."/>
            <person name="Amann R."/>
            <person name="Jetten M.S.M."/>
            <person name="Mascher T."/>
            <person name="Medema M.H."/>
            <person name="Devos D.P."/>
            <person name="Kaster A.-K."/>
            <person name="Ovreas L."/>
            <person name="Rohde M."/>
            <person name="Galperin M.Y."/>
            <person name="Jogler C."/>
        </authorList>
    </citation>
    <scope>NUCLEOTIDE SEQUENCE [LARGE SCALE GENOMIC DNA]</scope>
    <source>
        <strain evidence="1 2">Pla100</strain>
    </source>
</reference>
<accession>A0A5C6A9N8</accession>
<organism evidence="1 2">
    <name type="scientific">Neorhodopirellula pilleata</name>
    <dbReference type="NCBI Taxonomy" id="2714738"/>
    <lineage>
        <taxon>Bacteria</taxon>
        <taxon>Pseudomonadati</taxon>
        <taxon>Planctomycetota</taxon>
        <taxon>Planctomycetia</taxon>
        <taxon>Pirellulales</taxon>
        <taxon>Pirellulaceae</taxon>
        <taxon>Neorhodopirellula</taxon>
    </lineage>
</organism>
<dbReference type="Gene3D" id="3.90.70.10">
    <property type="entry name" value="Cysteine proteinases"/>
    <property type="match status" value="1"/>
</dbReference>